<dbReference type="EMBL" id="JACHJL010000014">
    <property type="protein sequence ID" value="MBB5937983.1"/>
    <property type="molecule type" value="Genomic_DNA"/>
</dbReference>
<accession>A0A7W9V0B8</accession>
<comment type="caution">
    <text evidence="1">The sequence shown here is derived from an EMBL/GenBank/DDBJ whole genome shotgun (WGS) entry which is preliminary data.</text>
</comment>
<gene>
    <name evidence="1" type="ORF">FHS42_005067</name>
</gene>
<organism evidence="1 2">
    <name type="scientific">Streptomyces zagrosensis</name>
    <dbReference type="NCBI Taxonomy" id="1042984"/>
    <lineage>
        <taxon>Bacteria</taxon>
        <taxon>Bacillati</taxon>
        <taxon>Actinomycetota</taxon>
        <taxon>Actinomycetes</taxon>
        <taxon>Kitasatosporales</taxon>
        <taxon>Streptomycetaceae</taxon>
        <taxon>Streptomyces</taxon>
    </lineage>
</organism>
<reference evidence="1 2" key="1">
    <citation type="submission" date="2020-08" db="EMBL/GenBank/DDBJ databases">
        <title>Genomic Encyclopedia of Type Strains, Phase III (KMG-III): the genomes of soil and plant-associated and newly described type strains.</title>
        <authorList>
            <person name="Whitman W."/>
        </authorList>
    </citation>
    <scope>NUCLEOTIDE SEQUENCE [LARGE SCALE GENOMIC DNA]</scope>
    <source>
        <strain evidence="1 2">CECT 8305</strain>
    </source>
</reference>
<protein>
    <submittedName>
        <fullName evidence="1">Uncharacterized protein</fullName>
    </submittedName>
</protein>
<sequence length="83" mass="9648">MRAWRRALRGAWPRRAWRGASCGRLVWRLRKVGAIEAFARAERAPRLREWRIADALEQSPTELAAVRWTVTGCRSRHAPRGGW</sequence>
<keyword evidence="2" id="KW-1185">Reference proteome</keyword>
<evidence type="ECO:0000313" key="1">
    <source>
        <dbReference type="EMBL" id="MBB5937983.1"/>
    </source>
</evidence>
<name>A0A7W9V0B8_9ACTN</name>
<dbReference type="AlphaFoldDB" id="A0A7W9V0B8"/>
<dbReference type="Proteomes" id="UP000588098">
    <property type="component" value="Unassembled WGS sequence"/>
</dbReference>
<evidence type="ECO:0000313" key="2">
    <source>
        <dbReference type="Proteomes" id="UP000588098"/>
    </source>
</evidence>
<proteinExistence type="predicted"/>